<proteinExistence type="predicted"/>
<protein>
    <recommendedName>
        <fullName evidence="1">Histone deacetylase domain-containing protein</fullName>
    </recommendedName>
</protein>
<comment type="caution">
    <text evidence="2">The sequence shown here is derived from an EMBL/GenBank/DDBJ whole genome shotgun (WGS) entry which is preliminary data.</text>
</comment>
<reference evidence="2" key="1">
    <citation type="submission" date="2021-04" db="EMBL/GenBank/DDBJ databases">
        <authorList>
            <consortium name="Molecular Ecology Group"/>
        </authorList>
    </citation>
    <scope>NUCLEOTIDE SEQUENCE</scope>
</reference>
<dbReference type="GO" id="GO:0000118">
    <property type="term" value="C:histone deacetylase complex"/>
    <property type="evidence" value="ECO:0007669"/>
    <property type="project" value="TreeGrafter"/>
</dbReference>
<organism evidence="2 3">
    <name type="scientific">Candidula unifasciata</name>
    <dbReference type="NCBI Taxonomy" id="100452"/>
    <lineage>
        <taxon>Eukaryota</taxon>
        <taxon>Metazoa</taxon>
        <taxon>Spiralia</taxon>
        <taxon>Lophotrochozoa</taxon>
        <taxon>Mollusca</taxon>
        <taxon>Gastropoda</taxon>
        <taxon>Heterobranchia</taxon>
        <taxon>Euthyneura</taxon>
        <taxon>Panpulmonata</taxon>
        <taxon>Eupulmonata</taxon>
        <taxon>Stylommatophora</taxon>
        <taxon>Helicina</taxon>
        <taxon>Helicoidea</taxon>
        <taxon>Geomitridae</taxon>
        <taxon>Candidula</taxon>
    </lineage>
</organism>
<dbReference type="InterPro" id="IPR023801">
    <property type="entry name" value="His_deacetylse_dom"/>
</dbReference>
<dbReference type="PANTHER" id="PTHR10625">
    <property type="entry name" value="HISTONE DEACETYLASE HDAC1-RELATED"/>
    <property type="match status" value="1"/>
</dbReference>
<gene>
    <name evidence="2" type="ORF">CUNI_LOCUS7369</name>
</gene>
<dbReference type="EMBL" id="CAJHNH020001167">
    <property type="protein sequence ID" value="CAG5121811.1"/>
    <property type="molecule type" value="Genomic_DNA"/>
</dbReference>
<dbReference type="PRINTS" id="PR01270">
    <property type="entry name" value="HDASUPER"/>
</dbReference>
<dbReference type="InterPro" id="IPR023696">
    <property type="entry name" value="Ureohydrolase_dom_sf"/>
</dbReference>
<dbReference type="PANTHER" id="PTHR10625:SF23">
    <property type="entry name" value="HISTONE DEACETYLASE 11"/>
    <property type="match status" value="1"/>
</dbReference>
<dbReference type="Pfam" id="PF00850">
    <property type="entry name" value="Hist_deacetyl"/>
    <property type="match status" value="1"/>
</dbReference>
<dbReference type="InterPro" id="IPR037138">
    <property type="entry name" value="His_deacetylse_dom_sf"/>
</dbReference>
<dbReference type="OrthoDB" id="437693at2759"/>
<dbReference type="Gene3D" id="3.40.800.20">
    <property type="entry name" value="Histone deacetylase domain"/>
    <property type="match status" value="1"/>
</dbReference>
<accession>A0A8S3Z3R2</accession>
<sequence length="220" mass="24989">MTTPNSNVSRFKKPHRTPPPPKVLEYEVEIKNTQWPIVYSPMYNISFWGLEKLHPFDSKKWGRIYKRLKDAGMLNGIPVVEPLEISEEELLCVHSQAYLDSLKLMPFVDFKILKSPFHASCTSGTIIAARLAIERGWAINLGGGFHHCCGDRGGGFCAYADITLAVKFAMAHFQKVSRVMIIDLDAHQGNGYARDFMNNAHIYIFDVYNKDIYPNDAYAK</sequence>
<dbReference type="GO" id="GO:0004407">
    <property type="term" value="F:histone deacetylase activity"/>
    <property type="evidence" value="ECO:0007669"/>
    <property type="project" value="TreeGrafter"/>
</dbReference>
<evidence type="ECO:0000259" key="1">
    <source>
        <dbReference type="Pfam" id="PF00850"/>
    </source>
</evidence>
<evidence type="ECO:0000313" key="3">
    <source>
        <dbReference type="Proteomes" id="UP000678393"/>
    </source>
</evidence>
<keyword evidence="3" id="KW-1185">Reference proteome</keyword>
<dbReference type="Proteomes" id="UP000678393">
    <property type="component" value="Unassembled WGS sequence"/>
</dbReference>
<dbReference type="GO" id="GO:0040029">
    <property type="term" value="P:epigenetic regulation of gene expression"/>
    <property type="evidence" value="ECO:0007669"/>
    <property type="project" value="TreeGrafter"/>
</dbReference>
<feature type="non-terminal residue" evidence="2">
    <location>
        <position position="220"/>
    </location>
</feature>
<dbReference type="InterPro" id="IPR000286">
    <property type="entry name" value="HDACs"/>
</dbReference>
<name>A0A8S3Z3R2_9EUPU</name>
<dbReference type="AlphaFoldDB" id="A0A8S3Z3R2"/>
<feature type="domain" description="Histone deacetylase" evidence="1">
    <location>
        <begin position="54"/>
        <end position="216"/>
    </location>
</feature>
<evidence type="ECO:0000313" key="2">
    <source>
        <dbReference type="EMBL" id="CAG5121811.1"/>
    </source>
</evidence>
<dbReference type="SUPFAM" id="SSF52768">
    <property type="entry name" value="Arginase/deacetylase"/>
    <property type="match status" value="1"/>
</dbReference>